<dbReference type="PANTHER" id="PTHR21087:SF16">
    <property type="entry name" value="SHIKIMATE KINASE 1, CHLOROPLASTIC"/>
    <property type="match status" value="1"/>
</dbReference>
<sequence length="176" mass="20023">MQVEPQNIYLVGLMGAGKTTIGRQLARRLAWRFVDSDHEIVARTGVNIPTVFEIEGEAGFRRRESQVVEELTTLRHIVMATGGGVVLAKENREHLRCNGMVVFLDVSPRQLYERTRHDKNRPLLQVDNPFGRLEALHAERWPLYQDVADVIIDASSCNAQSIVQTIIQEYQQRCSP</sequence>
<dbReference type="GO" id="GO:0005829">
    <property type="term" value="C:cytosol"/>
    <property type="evidence" value="ECO:0007669"/>
    <property type="project" value="TreeGrafter"/>
</dbReference>
<comment type="subunit">
    <text evidence="11">Monomer.</text>
</comment>
<feature type="binding site" evidence="11">
    <location>
        <position position="140"/>
    </location>
    <ligand>
        <name>substrate</name>
    </ligand>
</feature>
<feature type="binding site" evidence="11">
    <location>
        <position position="61"/>
    </location>
    <ligand>
        <name>substrate</name>
    </ligand>
</feature>
<feature type="binding site" evidence="11">
    <location>
        <begin position="15"/>
        <end position="20"/>
    </location>
    <ligand>
        <name>ATP</name>
        <dbReference type="ChEBI" id="CHEBI:30616"/>
    </ligand>
</feature>
<dbReference type="GO" id="GO:0008652">
    <property type="term" value="P:amino acid biosynthetic process"/>
    <property type="evidence" value="ECO:0007669"/>
    <property type="project" value="UniProtKB-KW"/>
</dbReference>
<evidence type="ECO:0000256" key="2">
    <source>
        <dbReference type="ARBA" id="ARBA00006997"/>
    </source>
</evidence>
<dbReference type="PRINTS" id="PR01100">
    <property type="entry name" value="SHIKIMTKNASE"/>
</dbReference>
<dbReference type="AlphaFoldDB" id="A0A9D7K3S5"/>
<evidence type="ECO:0000256" key="9">
    <source>
        <dbReference type="ARBA" id="ARBA00023141"/>
    </source>
</evidence>
<keyword evidence="11" id="KW-0963">Cytoplasm</keyword>
<keyword evidence="7 11" id="KW-0418">Kinase</keyword>
<dbReference type="GO" id="GO:0004765">
    <property type="term" value="F:shikimate kinase activity"/>
    <property type="evidence" value="ECO:0007669"/>
    <property type="project" value="UniProtKB-UniRule"/>
</dbReference>
<dbReference type="InterPro" id="IPR000623">
    <property type="entry name" value="Shikimate_kinase/TSH1"/>
</dbReference>
<proteinExistence type="inferred from homology"/>
<dbReference type="EC" id="2.7.1.71" evidence="3 11"/>
<dbReference type="InterPro" id="IPR031322">
    <property type="entry name" value="Shikimate/glucono_kinase"/>
</dbReference>
<dbReference type="CDD" id="cd00464">
    <property type="entry name" value="SK"/>
    <property type="match status" value="1"/>
</dbReference>
<keyword evidence="5 11" id="KW-0808">Transferase</keyword>
<comment type="similarity">
    <text evidence="2 11">Belongs to the shikimate kinase family.</text>
</comment>
<keyword evidence="6 11" id="KW-0547">Nucleotide-binding</keyword>
<evidence type="ECO:0000313" key="13">
    <source>
        <dbReference type="Proteomes" id="UP000886689"/>
    </source>
</evidence>
<keyword evidence="11" id="KW-0460">Magnesium</keyword>
<dbReference type="GO" id="GO:0009073">
    <property type="term" value="P:aromatic amino acid family biosynthetic process"/>
    <property type="evidence" value="ECO:0007669"/>
    <property type="project" value="UniProtKB-KW"/>
</dbReference>
<feature type="binding site" evidence="11">
    <location>
        <position position="19"/>
    </location>
    <ligand>
        <name>Mg(2+)</name>
        <dbReference type="ChEBI" id="CHEBI:18420"/>
    </ligand>
</feature>
<dbReference type="Gene3D" id="3.40.50.300">
    <property type="entry name" value="P-loop containing nucleotide triphosphate hydrolases"/>
    <property type="match status" value="1"/>
</dbReference>
<evidence type="ECO:0000256" key="11">
    <source>
        <dbReference type="HAMAP-Rule" id="MF_00109"/>
    </source>
</evidence>
<dbReference type="GO" id="GO:0000287">
    <property type="term" value="F:magnesium ion binding"/>
    <property type="evidence" value="ECO:0007669"/>
    <property type="project" value="UniProtKB-UniRule"/>
</dbReference>
<dbReference type="InterPro" id="IPR027417">
    <property type="entry name" value="P-loop_NTPase"/>
</dbReference>
<keyword evidence="11" id="KW-0479">Metal-binding</keyword>
<comment type="catalytic activity">
    <reaction evidence="10 11">
        <text>shikimate + ATP = 3-phosphoshikimate + ADP + H(+)</text>
        <dbReference type="Rhea" id="RHEA:13121"/>
        <dbReference type="ChEBI" id="CHEBI:15378"/>
        <dbReference type="ChEBI" id="CHEBI:30616"/>
        <dbReference type="ChEBI" id="CHEBI:36208"/>
        <dbReference type="ChEBI" id="CHEBI:145989"/>
        <dbReference type="ChEBI" id="CHEBI:456216"/>
        <dbReference type="EC" id="2.7.1.71"/>
    </reaction>
</comment>
<keyword evidence="4 11" id="KW-0028">Amino-acid biosynthesis</keyword>
<dbReference type="EMBL" id="JADJUC010000007">
    <property type="protein sequence ID" value="MBK8524152.1"/>
    <property type="molecule type" value="Genomic_DNA"/>
</dbReference>
<evidence type="ECO:0000313" key="12">
    <source>
        <dbReference type="EMBL" id="MBK8524152.1"/>
    </source>
</evidence>
<evidence type="ECO:0000256" key="1">
    <source>
        <dbReference type="ARBA" id="ARBA00004842"/>
    </source>
</evidence>
<dbReference type="GO" id="GO:0005524">
    <property type="term" value="F:ATP binding"/>
    <property type="evidence" value="ECO:0007669"/>
    <property type="project" value="UniProtKB-UniRule"/>
</dbReference>
<feature type="binding site" evidence="11">
    <location>
        <position position="121"/>
    </location>
    <ligand>
        <name>ATP</name>
        <dbReference type="ChEBI" id="CHEBI:30616"/>
    </ligand>
</feature>
<comment type="function">
    <text evidence="11">Catalyzes the specific phosphorylation of the 3-hydroxyl group of shikimic acid using ATP as a cosubstrate.</text>
</comment>
<dbReference type="Proteomes" id="UP000886689">
    <property type="component" value="Unassembled WGS sequence"/>
</dbReference>
<dbReference type="PANTHER" id="PTHR21087">
    <property type="entry name" value="SHIKIMATE KINASE"/>
    <property type="match status" value="1"/>
</dbReference>
<evidence type="ECO:0000256" key="4">
    <source>
        <dbReference type="ARBA" id="ARBA00022605"/>
    </source>
</evidence>
<dbReference type="HAMAP" id="MF_00109">
    <property type="entry name" value="Shikimate_kinase"/>
    <property type="match status" value="1"/>
</dbReference>
<evidence type="ECO:0000256" key="8">
    <source>
        <dbReference type="ARBA" id="ARBA00022840"/>
    </source>
</evidence>
<dbReference type="PROSITE" id="PS01128">
    <property type="entry name" value="SHIKIMATE_KINASE"/>
    <property type="match status" value="1"/>
</dbReference>
<comment type="subcellular location">
    <subcellularLocation>
        <location evidence="11">Cytoplasm</location>
    </subcellularLocation>
</comment>
<organism evidence="12 13">
    <name type="scientific">Candidatus Proximibacter danicus</name>
    <dbReference type="NCBI Taxonomy" id="2954365"/>
    <lineage>
        <taxon>Bacteria</taxon>
        <taxon>Pseudomonadati</taxon>
        <taxon>Pseudomonadota</taxon>
        <taxon>Betaproteobacteria</taxon>
        <taxon>Candidatus Proximibacter</taxon>
    </lineage>
</organism>
<comment type="cofactor">
    <cofactor evidence="11">
        <name>Mg(2+)</name>
        <dbReference type="ChEBI" id="CHEBI:18420"/>
    </cofactor>
    <text evidence="11">Binds 1 Mg(2+) ion per subunit.</text>
</comment>
<comment type="caution">
    <text evidence="12">The sequence shown here is derived from an EMBL/GenBank/DDBJ whole genome shotgun (WGS) entry which is preliminary data.</text>
</comment>
<feature type="binding site" evidence="11">
    <location>
        <position position="83"/>
    </location>
    <ligand>
        <name>substrate</name>
    </ligand>
</feature>
<reference evidence="12" key="1">
    <citation type="submission" date="2020-10" db="EMBL/GenBank/DDBJ databases">
        <title>Connecting structure to function with the recovery of over 1000 high-quality activated sludge metagenome-assembled genomes encoding full-length rRNA genes using long-read sequencing.</title>
        <authorList>
            <person name="Singleton C.M."/>
            <person name="Petriglieri F."/>
            <person name="Kristensen J.M."/>
            <person name="Kirkegaard R.H."/>
            <person name="Michaelsen T.Y."/>
            <person name="Andersen M.H."/>
            <person name="Karst S.M."/>
            <person name="Dueholm M.S."/>
            <person name="Nielsen P.H."/>
            <person name="Albertsen M."/>
        </authorList>
    </citation>
    <scope>NUCLEOTIDE SEQUENCE</scope>
    <source>
        <strain evidence="12">Hirt_18-Q3-R61-65_BATAC.395</strain>
    </source>
</reference>
<evidence type="ECO:0000256" key="3">
    <source>
        <dbReference type="ARBA" id="ARBA00012154"/>
    </source>
</evidence>
<accession>A0A9D7K3S5</accession>
<evidence type="ECO:0000256" key="6">
    <source>
        <dbReference type="ARBA" id="ARBA00022741"/>
    </source>
</evidence>
<comment type="caution">
    <text evidence="11">Lacks conserved residue(s) required for the propagation of feature annotation.</text>
</comment>
<keyword evidence="8 11" id="KW-0067">ATP-binding</keyword>
<dbReference type="GO" id="GO:0009423">
    <property type="term" value="P:chorismate biosynthetic process"/>
    <property type="evidence" value="ECO:0007669"/>
    <property type="project" value="UniProtKB-UniRule"/>
</dbReference>
<dbReference type="Pfam" id="PF01202">
    <property type="entry name" value="SKI"/>
    <property type="match status" value="1"/>
</dbReference>
<keyword evidence="9 11" id="KW-0057">Aromatic amino acid biosynthesis</keyword>
<feature type="binding site" evidence="11">
    <location>
        <position position="37"/>
    </location>
    <ligand>
        <name>substrate</name>
    </ligand>
</feature>
<name>A0A9D7K3S5_9PROT</name>
<dbReference type="SUPFAM" id="SSF52540">
    <property type="entry name" value="P-loop containing nucleoside triphosphate hydrolases"/>
    <property type="match status" value="1"/>
</dbReference>
<evidence type="ECO:0000256" key="7">
    <source>
        <dbReference type="ARBA" id="ARBA00022777"/>
    </source>
</evidence>
<evidence type="ECO:0000256" key="10">
    <source>
        <dbReference type="ARBA" id="ARBA00048567"/>
    </source>
</evidence>
<comment type="pathway">
    <text evidence="1 11">Metabolic intermediate biosynthesis; chorismate biosynthesis; chorismate from D-erythrose 4-phosphate and phosphoenolpyruvate: step 5/7.</text>
</comment>
<evidence type="ECO:0000256" key="5">
    <source>
        <dbReference type="ARBA" id="ARBA00022679"/>
    </source>
</evidence>
<protein>
    <recommendedName>
        <fullName evidence="3 11">Shikimate kinase</fullName>
        <shortName evidence="11">SK</shortName>
        <ecNumber evidence="3 11">2.7.1.71</ecNumber>
    </recommendedName>
</protein>
<dbReference type="InterPro" id="IPR023000">
    <property type="entry name" value="Shikimate_kinase_CS"/>
</dbReference>
<gene>
    <name evidence="11" type="primary">aroK</name>
    <name evidence="12" type="ORF">IPL58_08495</name>
</gene>